<feature type="domain" description="Dermonecrotic toxin N-terminal" evidence="1">
    <location>
        <begin position="921"/>
        <end position="1153"/>
    </location>
</feature>
<evidence type="ECO:0000313" key="2">
    <source>
        <dbReference type="EMBL" id="NWB49623.1"/>
    </source>
</evidence>
<evidence type="ECO:0000313" key="3">
    <source>
        <dbReference type="Proteomes" id="UP000582981"/>
    </source>
</evidence>
<comment type="caution">
    <text evidence="2">The sequence shown here is derived from an EMBL/GenBank/DDBJ whole genome shotgun (WGS) entry which is preliminary data.</text>
</comment>
<dbReference type="InterPro" id="IPR024079">
    <property type="entry name" value="MetalloPept_cat_dom_sf"/>
</dbReference>
<accession>A0A7Y7WHZ3</accession>
<dbReference type="Pfam" id="PF20178">
    <property type="entry name" value="ToxA_N"/>
    <property type="match status" value="1"/>
</dbReference>
<protein>
    <recommendedName>
        <fullName evidence="1">Dermonecrotic toxin N-terminal domain-containing protein</fullName>
    </recommendedName>
</protein>
<dbReference type="Proteomes" id="UP000582981">
    <property type="component" value="Unassembled WGS sequence"/>
</dbReference>
<dbReference type="InterPro" id="IPR046673">
    <property type="entry name" value="ToxA_N"/>
</dbReference>
<proteinExistence type="predicted"/>
<sequence>MTLDSYPYEFSEVLEARDAPNEREIARNITQADRIWLRNVLLPNQDARQAFKDPMTVEKILLSAYGVTLVDLVGAFVMRPSTQDCSYLYTPSFGLEHFDTQTAAIDSVFERLALETQRDELLRFVAVDIKSQIQFDSYLQLKTEPIKGAVFLDRRRSIDLHEKHNLQALGEELLKLPSLAALLDKMLDDELGRRFANVDLAAVRMISYVSGSQNDKDDDSDPKHQPAATHSLSDAVLTHYRTGAWPAGQSRAFVAPGYNAVPADVVFWEDALAKISDSLKVRLQSELESYWNGKMDNGYSRRAFFTEVMGTCWRTELIKQLQWDSIGSRTQHWLAGLYPHRPARLPRTHIKSLGYKTSKPSQAALANAFLVSDESASPGSLFIYTYGRLMEFNSQETLNNYLLQELHDIERLDELPETLSLTELTDLLNYPTHATQLDPLAQPIFENRLEAIIAKQLENIEYVLARYSRSKGQLNLGAALEVALDVRAMINSRLPSIDTRERWSLRLDLSADADVQPIEPPTTTLTSASEQWHTLNTLKFRLANELAKRPDLLTFAQSSLHDEWVNAKRTGLDPANIYLNQYESASDEQQALQPITSTSLAEHLLERSVGLVPPLAQSTGSGLFSHSQAGSWSRIANLDMATANGLVDAALVDFLPRFLHQHRTIYSQLSPLIGNALDQGLRHEARQRVLAGTLDDGARELLETVLDHPDGVRRKGLRGFIADAFGLTLKIAGQALPYRLFNCFLITERGGLDPINSGRALLWTPAGGLEAFDSLHSTEAELTRRLHAPDQRLSLLENLIAALPSADNQHNGLGIGFVRIRDNFLTHLIYSVADKALGDIVEAASAQLPAASLQGHLQSCLLRHASLAPLEKALEATQHSRLHSALPAWLANARADEQLALAELLDQHRQHIDAPLDYHHDIPAIRDFARTKIGSLLSRDFPTSGLSPDDVHLSTDSREARSSSPQTLTDYALRHFDEIDGASATRLHTNTLPDGLTVARLNALIKEADIGTHYAALLESHLSHGENRVPERQALFNPHLIWQSLEHALCQYLRQSLSAQAHGFIRHVLGMPDGVARLPLVGSNIVVRPLELLRLARASADRALGLYLIGRSDTQGPLVLFSPYGEQPAFREYGNESLFMSELGRPGALRQLVLGRISSSVRQLYSEQAFSTRTVSVTWNIIKGHFLNRLYNDMTALLKDQLGLQGTQGQQSAWSTVVHLLGNQLHQGTQLMLGRLRMPWVIWQTLPRFKDAMDNAWQGRWAQAMEDFTGALAQLALARKAPAASALIELPKPAQTPAPPATPVESPFLQWPAWGDMPLTQEQQNRLLGYEVRDIALSDLEHDAALGTHTDPRTHRQYAAVRGRVFQVRIEDRRWRIVTDQEPGPWLRKDAQGQWDMDLKGRLLGGGDGNRLIDRITTRQTVSREVKVLAAGMKSIRHLYPDKARQLRQGHALAVTYLRNARQRLGSLAAGTRLDNQRQLYLQAVFGLKTISRGLNKRIGRMLDRLLRELLSPARSPDLSELYVVGASRTPERRCAAFVVTCDRTRKIYLNELFFEPGLEVYDPIRPRTFNSVLHNMATILLHEFSHIVFDTVDIAYMDSFRPFYDLLDNTTSEGRARQQELKELQEMALSSRTPSEHLFRFEDRITGTWHDIEDDPYTRVLALTRCPDLQDARRKFQDDEARRIDVILANADSVALFVSYLGRPTEFYPIFSGAPHREQGPIPASTI</sequence>
<reference evidence="2 3" key="1">
    <citation type="submission" date="2020-04" db="EMBL/GenBank/DDBJ databases">
        <title>Molecular characterization of pseudomonads from Agaricus bisporus reveal novel blotch 2 pathogens in Western Europe.</title>
        <authorList>
            <person name="Taparia T."/>
            <person name="Krijger M."/>
            <person name="Haynes E."/>
            <person name="Elpinstone J.G."/>
            <person name="Noble R."/>
            <person name="Van Der Wolf J."/>
        </authorList>
    </citation>
    <scope>NUCLEOTIDE SEQUENCE [LARGE SCALE GENOMIC DNA]</scope>
    <source>
        <strain evidence="2 3">F1001</strain>
    </source>
</reference>
<gene>
    <name evidence="2" type="ORF">HX829_24360</name>
</gene>
<dbReference type="EMBL" id="JACAPU010000030">
    <property type="protein sequence ID" value="NWB49623.1"/>
    <property type="molecule type" value="Genomic_DNA"/>
</dbReference>
<organism evidence="2 3">
    <name type="scientific">Pseudomonas gingeri</name>
    <dbReference type="NCBI Taxonomy" id="117681"/>
    <lineage>
        <taxon>Bacteria</taxon>
        <taxon>Pseudomonadati</taxon>
        <taxon>Pseudomonadota</taxon>
        <taxon>Gammaproteobacteria</taxon>
        <taxon>Pseudomonadales</taxon>
        <taxon>Pseudomonadaceae</taxon>
        <taxon>Pseudomonas</taxon>
    </lineage>
</organism>
<dbReference type="Gene3D" id="3.40.390.10">
    <property type="entry name" value="Collagenase (Catalytic Domain)"/>
    <property type="match status" value="1"/>
</dbReference>
<name>A0A7Y7WHZ3_9PSED</name>
<dbReference type="RefSeq" id="WP_177145207.1">
    <property type="nucleotide sequence ID" value="NZ_JACAPU010000030.1"/>
</dbReference>
<dbReference type="GO" id="GO:0008237">
    <property type="term" value="F:metallopeptidase activity"/>
    <property type="evidence" value="ECO:0007669"/>
    <property type="project" value="InterPro"/>
</dbReference>
<evidence type="ECO:0000259" key="1">
    <source>
        <dbReference type="Pfam" id="PF20178"/>
    </source>
</evidence>